<feature type="region of interest" description="Disordered" evidence="1">
    <location>
        <begin position="291"/>
        <end position="319"/>
    </location>
</feature>
<sequence length="319" mass="33566">MGSELLATGSILAAFFAGSVALFAPCCIVFLAPSYLAAAVKNNRWRLLPLTVVFAAGLALVLVPITLGVSLIAGAISRYHLQLYWAGGLLMIGLGLLALTGRMWSMPSVLRAPDATRADSATFFSLGVFAGIASSCCAPVLVGVMTLSALSANPVGGTLLGLAFVFGMVIPLLLMALLWDAAGLRHRRWGQARPVQLRIAQHTLHTNTINLAVAGAFALMGIGVISLAGADTMTGSGTWFQQTAAENLTTFAQQVLEWTQPVPEPVLGLALLALAGVFVWFTLHDRNDPEPMKHGQSASYDSDSAACHHTERPTSRSGQ</sequence>
<dbReference type="OrthoDB" id="4332145at2"/>
<dbReference type="EMBL" id="BAHD01000026">
    <property type="protein sequence ID" value="GAB95815.1"/>
    <property type="molecule type" value="Genomic_DNA"/>
</dbReference>
<dbReference type="Proteomes" id="UP000008366">
    <property type="component" value="Unassembled WGS sequence"/>
</dbReference>
<reference evidence="3 4" key="1">
    <citation type="submission" date="2012-08" db="EMBL/GenBank/DDBJ databases">
        <title>Whole genome shotgun sequence of Kineosphaera limosa NBRC 100340.</title>
        <authorList>
            <person name="Yoshida I."/>
            <person name="Isaki S."/>
            <person name="Hosoyama A."/>
            <person name="Tsuchikane K."/>
            <person name="Katsumata H."/>
            <person name="Ando Y."/>
            <person name="Ohji S."/>
            <person name="Hamada M."/>
            <person name="Tamura T."/>
            <person name="Yamazoe A."/>
            <person name="Yamazaki S."/>
            <person name="Fujita N."/>
        </authorList>
    </citation>
    <scope>NUCLEOTIDE SEQUENCE [LARGE SCALE GENOMIC DNA]</scope>
    <source>
        <strain evidence="3 4">NBRC 100340</strain>
    </source>
</reference>
<dbReference type="AlphaFoldDB" id="K6W9G0"/>
<protein>
    <submittedName>
        <fullName evidence="3">Putative thiol-disulfide oxidoreductase</fullName>
    </submittedName>
</protein>
<keyword evidence="2" id="KW-0472">Membrane</keyword>
<dbReference type="PANTHER" id="PTHR31272:SF9">
    <property type="entry name" value="BLL1027 PROTEIN"/>
    <property type="match status" value="1"/>
</dbReference>
<proteinExistence type="predicted"/>
<comment type="caution">
    <text evidence="3">The sequence shown here is derived from an EMBL/GenBank/DDBJ whole genome shotgun (WGS) entry which is preliminary data.</text>
</comment>
<feature type="transmembrane region" description="Helical" evidence="2">
    <location>
        <begin position="121"/>
        <end position="147"/>
    </location>
</feature>
<name>K6W9G0_9MICO</name>
<evidence type="ECO:0000313" key="4">
    <source>
        <dbReference type="Proteomes" id="UP000008366"/>
    </source>
</evidence>
<organism evidence="3 4">
    <name type="scientific">Kineosphaera limosa NBRC 100340</name>
    <dbReference type="NCBI Taxonomy" id="1184609"/>
    <lineage>
        <taxon>Bacteria</taxon>
        <taxon>Bacillati</taxon>
        <taxon>Actinomycetota</taxon>
        <taxon>Actinomycetes</taxon>
        <taxon>Micrococcales</taxon>
        <taxon>Dermatophilaceae</taxon>
        <taxon>Kineosphaera</taxon>
    </lineage>
</organism>
<dbReference type="InterPro" id="IPR051790">
    <property type="entry name" value="Cytochrome_c-biogenesis_DsbD"/>
</dbReference>
<dbReference type="eggNOG" id="COG0785">
    <property type="taxonomic scope" value="Bacteria"/>
</dbReference>
<feature type="transmembrane region" description="Helical" evidence="2">
    <location>
        <begin position="159"/>
        <end position="179"/>
    </location>
</feature>
<feature type="transmembrane region" description="Helical" evidence="2">
    <location>
        <begin position="208"/>
        <end position="230"/>
    </location>
</feature>
<keyword evidence="2" id="KW-1133">Transmembrane helix</keyword>
<feature type="transmembrane region" description="Helical" evidence="2">
    <location>
        <begin position="82"/>
        <end position="100"/>
    </location>
</feature>
<feature type="compositionally biased region" description="Basic and acidic residues" evidence="1">
    <location>
        <begin position="306"/>
        <end position="319"/>
    </location>
</feature>
<evidence type="ECO:0000256" key="2">
    <source>
        <dbReference type="SAM" id="Phobius"/>
    </source>
</evidence>
<dbReference type="RefSeq" id="WP_006592347.1">
    <property type="nucleotide sequence ID" value="NZ_BAHD01000026.1"/>
</dbReference>
<feature type="transmembrane region" description="Helical" evidence="2">
    <location>
        <begin position="266"/>
        <end position="283"/>
    </location>
</feature>
<feature type="transmembrane region" description="Helical" evidence="2">
    <location>
        <begin position="12"/>
        <end position="38"/>
    </location>
</feature>
<gene>
    <name evidence="3" type="ORF">KILIM_026_00860</name>
</gene>
<evidence type="ECO:0000256" key="1">
    <source>
        <dbReference type="SAM" id="MobiDB-lite"/>
    </source>
</evidence>
<keyword evidence="4" id="KW-1185">Reference proteome</keyword>
<feature type="transmembrane region" description="Helical" evidence="2">
    <location>
        <begin position="50"/>
        <end position="76"/>
    </location>
</feature>
<keyword evidence="2" id="KW-0812">Transmembrane</keyword>
<dbReference type="PANTHER" id="PTHR31272">
    <property type="entry name" value="CYTOCHROME C-TYPE BIOGENESIS PROTEIN HI_1454-RELATED"/>
    <property type="match status" value="1"/>
</dbReference>
<accession>K6W9G0</accession>
<dbReference type="STRING" id="1184609.KILIM_026_00860"/>
<evidence type="ECO:0000313" key="3">
    <source>
        <dbReference type="EMBL" id="GAB95815.1"/>
    </source>
</evidence>